<dbReference type="GO" id="GO:0016831">
    <property type="term" value="F:carboxy-lyase activity"/>
    <property type="evidence" value="ECO:0007669"/>
    <property type="project" value="UniProtKB-KW"/>
</dbReference>
<evidence type="ECO:0000256" key="2">
    <source>
        <dbReference type="ARBA" id="ARBA00010671"/>
    </source>
</evidence>
<dbReference type="Pfam" id="PF01276">
    <property type="entry name" value="OKR_DC_1"/>
    <property type="match status" value="1"/>
</dbReference>
<dbReference type="EMBL" id="CP017560">
    <property type="protein sequence ID" value="AOV06332.1"/>
    <property type="molecule type" value="Genomic_DNA"/>
</dbReference>
<dbReference type="PANTHER" id="PTHR43277">
    <property type="entry name" value="ARGININE DECARBOXYLASE"/>
    <property type="match status" value="1"/>
</dbReference>
<name>A0A1D8JCA5_9BACL</name>
<keyword evidence="9" id="KW-1185">Reference proteome</keyword>
<reference evidence="8 9" key="1">
    <citation type="submission" date="2016-09" db="EMBL/GenBank/DDBJ databases">
        <title>Complete genome sequence of the Lysinibacillus sphaericus LMG 22257, a specie of Bacillus with ureolytic activity that can effectively biodeposit calcium carbonate.</title>
        <authorList>
            <person name="Yan W."/>
        </authorList>
    </citation>
    <scope>NUCLEOTIDE SEQUENCE [LARGE SCALE GENOMIC DNA]</scope>
    <source>
        <strain evidence="8 9">LMG 22257</strain>
    </source>
</reference>
<dbReference type="SUPFAM" id="SSF55904">
    <property type="entry name" value="Ornithine decarboxylase C-terminal domain"/>
    <property type="match status" value="1"/>
</dbReference>
<dbReference type="Gene3D" id="3.40.640.10">
    <property type="entry name" value="Type I PLP-dependent aspartate aminotransferase-like (Major domain)"/>
    <property type="match status" value="1"/>
</dbReference>
<protein>
    <submittedName>
        <fullName evidence="8">Lysine decarboxylase</fullName>
    </submittedName>
</protein>
<evidence type="ECO:0000256" key="3">
    <source>
        <dbReference type="ARBA" id="ARBA00022793"/>
    </source>
</evidence>
<dbReference type="AlphaFoldDB" id="A0A1D8JCA5"/>
<comment type="similarity">
    <text evidence="2">Belongs to the Orn/Lys/Arg decarboxylase class-I family.</text>
</comment>
<dbReference type="PANTHER" id="PTHR43277:SF3">
    <property type="entry name" value="DECARBOXYLASE, PUTATIVE-RELATED"/>
    <property type="match status" value="1"/>
</dbReference>
<dbReference type="InterPro" id="IPR008286">
    <property type="entry name" value="Prn/Lys/Arg_de-COase_C"/>
</dbReference>
<dbReference type="InterPro" id="IPR015424">
    <property type="entry name" value="PyrdxlP-dep_Trfase"/>
</dbReference>
<evidence type="ECO:0000259" key="6">
    <source>
        <dbReference type="Pfam" id="PF01276"/>
    </source>
</evidence>
<organism evidence="8 9">
    <name type="scientific">Sporosarcina ureilytica</name>
    <dbReference type="NCBI Taxonomy" id="298596"/>
    <lineage>
        <taxon>Bacteria</taxon>
        <taxon>Bacillati</taxon>
        <taxon>Bacillota</taxon>
        <taxon>Bacilli</taxon>
        <taxon>Bacillales</taxon>
        <taxon>Caryophanaceae</taxon>
        <taxon>Sporosarcina</taxon>
    </lineage>
</organism>
<comment type="cofactor">
    <cofactor evidence="1">
        <name>pyridoxal 5'-phosphate</name>
        <dbReference type="ChEBI" id="CHEBI:597326"/>
    </cofactor>
</comment>
<dbReference type="Proteomes" id="UP000185746">
    <property type="component" value="Chromosome"/>
</dbReference>
<evidence type="ECO:0000256" key="5">
    <source>
        <dbReference type="ARBA" id="ARBA00023239"/>
    </source>
</evidence>
<dbReference type="Pfam" id="PF03711">
    <property type="entry name" value="OKR_DC_1_C"/>
    <property type="match status" value="1"/>
</dbReference>
<feature type="domain" description="Orn/Lys/Arg decarboxylase C-terminal" evidence="7">
    <location>
        <begin position="357"/>
        <end position="455"/>
    </location>
</feature>
<accession>A0A1D8JCA5</accession>
<gene>
    <name evidence="8" type="ORF">BI350_00980</name>
</gene>
<evidence type="ECO:0000313" key="8">
    <source>
        <dbReference type="EMBL" id="AOV06332.1"/>
    </source>
</evidence>
<evidence type="ECO:0000256" key="1">
    <source>
        <dbReference type="ARBA" id="ARBA00001933"/>
    </source>
</evidence>
<dbReference type="InterPro" id="IPR052357">
    <property type="entry name" value="Orn_Lys_Arg_decarboxylase-I"/>
</dbReference>
<dbReference type="SUPFAM" id="SSF53383">
    <property type="entry name" value="PLP-dependent transferases"/>
    <property type="match status" value="1"/>
</dbReference>
<dbReference type="Gene3D" id="3.90.105.10">
    <property type="entry name" value="Molybdopterin biosynthesis moea protein, domain 2"/>
    <property type="match status" value="1"/>
</dbReference>
<feature type="domain" description="Orn/Lys/Arg decarboxylases family 1 pyridoxal-P attachment site" evidence="6">
    <location>
        <begin position="7"/>
        <end position="306"/>
    </location>
</feature>
<keyword evidence="3" id="KW-0210">Decarboxylase</keyword>
<dbReference type="InterPro" id="IPR000310">
    <property type="entry name" value="Orn/Lys/Arg_deCO2ase_major_dom"/>
</dbReference>
<evidence type="ECO:0000313" key="9">
    <source>
        <dbReference type="Proteomes" id="UP000185746"/>
    </source>
</evidence>
<proteinExistence type="inferred from homology"/>
<dbReference type="KEGG" id="surl:BI350_00980"/>
<dbReference type="RefSeq" id="WP_075526430.1">
    <property type="nucleotide sequence ID" value="NZ_CP017560.1"/>
</dbReference>
<evidence type="ECO:0000259" key="7">
    <source>
        <dbReference type="Pfam" id="PF03711"/>
    </source>
</evidence>
<dbReference type="InterPro" id="IPR015421">
    <property type="entry name" value="PyrdxlP-dep_Trfase_major"/>
</dbReference>
<keyword evidence="4" id="KW-0663">Pyridoxal phosphate</keyword>
<sequence length="478" mass="53553">MEYINRPLVQRLEEFNQEKPVSFHVPGHKHGELSGLPPALRSALSFDFTEISGLDDLHQPEDVIADAQDKLMELYNTDASFFLVNGSTVGNLAMIYATCRAGDTVIVQRNAHKSVFNALELVDARPVLIAPDWDEETASAGTVSARQVRLALEQYPNAKAVILTYPTYYGTTGEDLKEIIAMCHKQDVPVLVDEAHGAHFVIGEPFPTSALALGADVVVHSAHKTLPAMTMASFLHVKSTLVSKERISKYLQMLQSSSPSYLLMASLDDARAYAESFTRKDVTSFLNRREKFINRLNHIASFQVIESNDPLKLMGRVENYTGFQLLKALEKESIYVELADPFQVLLILPLLKKGQLYDIETICNKIERAVKWLHVHEEKKNVSTPPITVNQISELCYNRSELEQFQVDWVQYNQTVGMIAAASIIPYPPGIPLLLAGERITEEHVELLITLTTMEASFQGAIRTKEKQILVVMNEVEE</sequence>
<dbReference type="InterPro" id="IPR036633">
    <property type="entry name" value="Prn/Lys/Arg_de-COase_C_sf"/>
</dbReference>
<keyword evidence="5" id="KW-0456">Lyase</keyword>
<evidence type="ECO:0000256" key="4">
    <source>
        <dbReference type="ARBA" id="ARBA00022898"/>
    </source>
</evidence>